<dbReference type="AlphaFoldDB" id="A0A7C3PJ94"/>
<name>A0A7C3PJ94_9CYAN</name>
<sequence length="62" mass="7205">MVRRAESRDRGWLGDRTLPLPFDKFARSALSNIKTPTLEETISFRVGFLNINAFWLMSKAIY</sequence>
<proteinExistence type="predicted"/>
<evidence type="ECO:0000313" key="1">
    <source>
        <dbReference type="EMBL" id="HFM99420.1"/>
    </source>
</evidence>
<accession>A0A7C3PJ94</accession>
<gene>
    <name evidence="1" type="ORF">ENR64_16985</name>
</gene>
<protein>
    <submittedName>
        <fullName evidence="1">Uncharacterized protein</fullName>
    </submittedName>
</protein>
<reference evidence="1" key="1">
    <citation type="journal article" date="2020" name="mSystems">
        <title>Genome- and Community-Level Interaction Insights into Carbon Utilization and Element Cycling Functions of Hydrothermarchaeota in Hydrothermal Sediment.</title>
        <authorList>
            <person name="Zhou Z."/>
            <person name="Liu Y."/>
            <person name="Xu W."/>
            <person name="Pan J."/>
            <person name="Luo Z.H."/>
            <person name="Li M."/>
        </authorList>
    </citation>
    <scope>NUCLEOTIDE SEQUENCE [LARGE SCALE GENOMIC DNA]</scope>
    <source>
        <strain evidence="1">SpSt-418</strain>
    </source>
</reference>
<dbReference type="EMBL" id="DSRU01000242">
    <property type="protein sequence ID" value="HFM99420.1"/>
    <property type="molecule type" value="Genomic_DNA"/>
</dbReference>
<comment type="caution">
    <text evidence="1">The sequence shown here is derived from an EMBL/GenBank/DDBJ whole genome shotgun (WGS) entry which is preliminary data.</text>
</comment>
<organism evidence="1">
    <name type="scientific">Oscillatoriales cyanobacterium SpSt-418</name>
    <dbReference type="NCBI Taxonomy" id="2282169"/>
    <lineage>
        <taxon>Bacteria</taxon>
        <taxon>Bacillati</taxon>
        <taxon>Cyanobacteriota</taxon>
        <taxon>Cyanophyceae</taxon>
        <taxon>Oscillatoriophycideae</taxon>
        <taxon>Oscillatoriales</taxon>
    </lineage>
</organism>